<dbReference type="HOGENOM" id="CLU_019612_0_0_1"/>
<dbReference type="RefSeq" id="XP_013274781.1">
    <property type="nucleotide sequence ID" value="XM_013419327.1"/>
</dbReference>
<feature type="compositionally biased region" description="Polar residues" evidence="1">
    <location>
        <begin position="121"/>
        <end position="150"/>
    </location>
</feature>
<reference evidence="3 4" key="1">
    <citation type="submission" date="2015-01" db="EMBL/GenBank/DDBJ databases">
        <title>The Genome Sequence of Rhinocladiella mackenzie CBS 650.93.</title>
        <authorList>
            <consortium name="The Broad Institute Genomics Platform"/>
            <person name="Cuomo C."/>
            <person name="de Hoog S."/>
            <person name="Gorbushina A."/>
            <person name="Stielow B."/>
            <person name="Teixiera M."/>
            <person name="Abouelleil A."/>
            <person name="Chapman S.B."/>
            <person name="Priest M."/>
            <person name="Young S.K."/>
            <person name="Wortman J."/>
            <person name="Nusbaum C."/>
            <person name="Birren B."/>
        </authorList>
    </citation>
    <scope>NUCLEOTIDE SEQUENCE [LARGE SCALE GENOMIC DNA]</scope>
    <source>
        <strain evidence="3 4">CBS 650.93</strain>
    </source>
</reference>
<dbReference type="EMBL" id="KN847476">
    <property type="protein sequence ID" value="KIX07645.1"/>
    <property type="molecule type" value="Genomic_DNA"/>
</dbReference>
<dbReference type="GO" id="GO:0046872">
    <property type="term" value="F:metal ion binding"/>
    <property type="evidence" value="ECO:0007669"/>
    <property type="project" value="UniProtKB-KW"/>
</dbReference>
<feature type="region of interest" description="Disordered" evidence="1">
    <location>
        <begin position="46"/>
        <end position="68"/>
    </location>
</feature>
<evidence type="ECO:0000313" key="4">
    <source>
        <dbReference type="Proteomes" id="UP000053617"/>
    </source>
</evidence>
<dbReference type="GO" id="GO:0005730">
    <property type="term" value="C:nucleolus"/>
    <property type="evidence" value="ECO:0007669"/>
    <property type="project" value="TreeGrafter"/>
</dbReference>
<dbReference type="SUPFAM" id="SSF81301">
    <property type="entry name" value="Nucleotidyltransferase"/>
    <property type="match status" value="1"/>
</dbReference>
<organism evidence="3 4">
    <name type="scientific">Rhinocladiella mackenziei CBS 650.93</name>
    <dbReference type="NCBI Taxonomy" id="1442369"/>
    <lineage>
        <taxon>Eukaryota</taxon>
        <taxon>Fungi</taxon>
        <taxon>Dikarya</taxon>
        <taxon>Ascomycota</taxon>
        <taxon>Pezizomycotina</taxon>
        <taxon>Eurotiomycetes</taxon>
        <taxon>Chaetothyriomycetidae</taxon>
        <taxon>Chaetothyriales</taxon>
        <taxon>Herpotrichiellaceae</taxon>
        <taxon>Rhinocladiella</taxon>
    </lineage>
</organism>
<proteinExistence type="predicted"/>
<dbReference type="InterPro" id="IPR045862">
    <property type="entry name" value="Trf4-like"/>
</dbReference>
<gene>
    <name evidence="3" type="ORF">Z518_02298</name>
</gene>
<dbReference type="Gene3D" id="3.30.460.10">
    <property type="entry name" value="Beta Polymerase, domain 2"/>
    <property type="match status" value="1"/>
</dbReference>
<dbReference type="VEuPathDB" id="FungiDB:Z518_02298"/>
<dbReference type="GO" id="GO:0010605">
    <property type="term" value="P:negative regulation of macromolecule metabolic process"/>
    <property type="evidence" value="ECO:0007669"/>
    <property type="project" value="UniProtKB-ARBA"/>
</dbReference>
<dbReference type="GO" id="GO:0031123">
    <property type="term" value="P:RNA 3'-end processing"/>
    <property type="evidence" value="ECO:0007669"/>
    <property type="project" value="TreeGrafter"/>
</dbReference>
<dbReference type="AlphaFoldDB" id="A0A0D2JEN0"/>
<dbReference type="OrthoDB" id="273917at2759"/>
<dbReference type="GO" id="GO:1990817">
    <property type="term" value="F:poly(A) RNA polymerase activity"/>
    <property type="evidence" value="ECO:0007669"/>
    <property type="project" value="UniProtKB-EC"/>
</dbReference>
<dbReference type="PANTHER" id="PTHR23092:SF50">
    <property type="entry name" value="MTF2-LIKE C-TERMINAL DOMAIN-CONTAINING PROTEIN"/>
    <property type="match status" value="1"/>
</dbReference>
<protein>
    <submittedName>
        <fullName evidence="3">Rhinocladiella mackenziei CBS 650.93 unplaced genomic scaffold supercont1.2, whole genome shotgun sequence</fullName>
    </submittedName>
</protein>
<dbReference type="InterPro" id="IPR043519">
    <property type="entry name" value="NT_sf"/>
</dbReference>
<dbReference type="GO" id="GO:0031499">
    <property type="term" value="C:TRAMP complex"/>
    <property type="evidence" value="ECO:0007669"/>
    <property type="project" value="TreeGrafter"/>
</dbReference>
<evidence type="ECO:0000259" key="2">
    <source>
        <dbReference type="Pfam" id="PF22600"/>
    </source>
</evidence>
<dbReference type="GeneID" id="25290369"/>
<keyword evidence="4" id="KW-1185">Reference proteome</keyword>
<dbReference type="STRING" id="1442369.A0A0D2JEN0"/>
<evidence type="ECO:0000256" key="1">
    <source>
        <dbReference type="SAM" id="MobiDB-lite"/>
    </source>
</evidence>
<dbReference type="GO" id="GO:0043634">
    <property type="term" value="P:polyadenylation-dependent ncRNA catabolic process"/>
    <property type="evidence" value="ECO:0007669"/>
    <property type="project" value="TreeGrafter"/>
</dbReference>
<dbReference type="PANTHER" id="PTHR23092">
    <property type="entry name" value="POLY(A) RNA POLYMERASE"/>
    <property type="match status" value="1"/>
</dbReference>
<feature type="domain" description="Poly(A) RNA polymerase mitochondrial-like central palm" evidence="2">
    <location>
        <begin position="200"/>
        <end position="331"/>
    </location>
</feature>
<sequence length="569" mass="63943">MLRDHLSTRTPALFRTYDASVRLIISRPPWARRPLSRSHRFLAAGLTPSDSEHSPHDPPPSFSSEPNIDITSLRNTLDAHREANRASIIRKVDQQGRTTTINNPQNRAVALADSVHYPDQQEPNLNTSSQSAQLFSSRAAQNSRRWSSSPGKIVKGRSRGLATVWRPNNGETLPIRFRLPWLVHLRDARPGTWIPAIDRLSAEIQAFYTYVSPSEEEQRVADSALQDIIRFIKSADGNLDVDIIGSRATGTADALSDLDVNVSNPLTPASMNKLRTPRAILGFLEGAFRGRHKKIKLSHRPFEVIVHLKNAKVPILICRHKSSGLPVQVQCTPRTYDSTEYTKAFLKEYPTLGSLYKVLKQMLVMRALTTGSSGGLTSYPLLNMIVAALKFSEGKFQSTDAGSHLLYFLDMYSEIDFSSQGISIRPPQFFPKEVTEESKLHFPDPKEGAETTETLEYEFEGQRRLIIRSKMHPHLMTLQDPANPSNDLGQSVYRIKDVQETFISLREKLKKAMREWDSSQGTSGGIENSSVVRSLLEPCLGGDYRIYEGDRSDLRKLDQGRRALKKVTI</sequence>
<name>A0A0D2JEN0_9EURO</name>
<dbReference type="GO" id="GO:0003729">
    <property type="term" value="F:mRNA binding"/>
    <property type="evidence" value="ECO:0007669"/>
    <property type="project" value="TreeGrafter"/>
</dbReference>
<feature type="region of interest" description="Disordered" evidence="1">
    <location>
        <begin position="118"/>
        <end position="154"/>
    </location>
</feature>
<dbReference type="Proteomes" id="UP000053617">
    <property type="component" value="Unassembled WGS sequence"/>
</dbReference>
<dbReference type="Gene3D" id="1.10.1410.10">
    <property type="match status" value="1"/>
</dbReference>
<accession>A0A0D2JEN0</accession>
<dbReference type="SUPFAM" id="SSF81631">
    <property type="entry name" value="PAP/OAS1 substrate-binding domain"/>
    <property type="match status" value="1"/>
</dbReference>
<dbReference type="InterPro" id="IPR054708">
    <property type="entry name" value="MTPAP-like_central"/>
</dbReference>
<evidence type="ECO:0000313" key="3">
    <source>
        <dbReference type="EMBL" id="KIX07645.1"/>
    </source>
</evidence>
<dbReference type="Pfam" id="PF22600">
    <property type="entry name" value="MTPAP-like_central"/>
    <property type="match status" value="1"/>
</dbReference>